<evidence type="ECO:0000313" key="1">
    <source>
        <dbReference type="EMBL" id="SCB60540.1"/>
    </source>
</evidence>
<dbReference type="EMBL" id="FMAJ01000011">
    <property type="protein sequence ID" value="SCB60540.1"/>
    <property type="molecule type" value="Genomic_DNA"/>
</dbReference>
<evidence type="ECO:0000313" key="2">
    <source>
        <dbReference type="Proteomes" id="UP000198723"/>
    </source>
</evidence>
<proteinExistence type="predicted"/>
<accession>A0A1C3Y7T0</accession>
<organism evidence="1 2">
    <name type="scientific">Rhizobium aethiopicum</name>
    <dbReference type="NCBI Taxonomy" id="1138170"/>
    <lineage>
        <taxon>Bacteria</taxon>
        <taxon>Pseudomonadati</taxon>
        <taxon>Pseudomonadota</taxon>
        <taxon>Alphaproteobacteria</taxon>
        <taxon>Hyphomicrobiales</taxon>
        <taxon>Rhizobiaceae</taxon>
        <taxon>Rhizobium/Agrobacterium group</taxon>
        <taxon>Rhizobium</taxon>
    </lineage>
</organism>
<sequence length="62" mass="7132">MLHLFLVLRSPVSGNLMSRMHTGFVENVKTKRIYSARFLLKQADMAHFGSKSTEKQQSPAYF</sequence>
<dbReference type="Proteomes" id="UP000198723">
    <property type="component" value="Unassembled WGS sequence"/>
</dbReference>
<protein>
    <submittedName>
        <fullName evidence="1">Uncharacterized protein</fullName>
    </submittedName>
</protein>
<reference evidence="1 2" key="1">
    <citation type="submission" date="2016-08" db="EMBL/GenBank/DDBJ databases">
        <authorList>
            <person name="Seilhamer J.J."/>
        </authorList>
    </citation>
    <scope>NUCLEOTIDE SEQUENCE [LARGE SCALE GENOMIC DNA]</scope>
    <source>
        <strain evidence="1 2">HBR26</strain>
    </source>
</reference>
<dbReference type="STRING" id="1138170.GA0061105_111111"/>
<dbReference type="AlphaFoldDB" id="A0A1C3Y7T0"/>
<name>A0A1C3Y7T0_9HYPH</name>
<gene>
    <name evidence="1" type="ORF">GA0061105_111111</name>
</gene>